<dbReference type="InterPro" id="IPR027417">
    <property type="entry name" value="P-loop_NTPase"/>
</dbReference>
<evidence type="ECO:0000256" key="12">
    <source>
        <dbReference type="ARBA" id="ARBA00023137"/>
    </source>
</evidence>
<reference evidence="19 20" key="1">
    <citation type="submission" date="2016-10" db="EMBL/GenBank/DDBJ databases">
        <authorList>
            <person name="de Groot N.N."/>
        </authorList>
    </citation>
    <scope>NUCLEOTIDE SEQUENCE [LARGE SCALE GENOMIC DNA]</scope>
    <source>
        <strain evidence="19 20">CGMCC 1.6848</strain>
    </source>
</reference>
<evidence type="ECO:0000256" key="3">
    <source>
        <dbReference type="ARBA" id="ARBA00022475"/>
    </source>
</evidence>
<dbReference type="RefSeq" id="WP_092843828.1">
    <property type="nucleotide sequence ID" value="NZ_FOPY01000003.1"/>
</dbReference>
<dbReference type="Proteomes" id="UP000199040">
    <property type="component" value="Unassembled WGS sequence"/>
</dbReference>
<evidence type="ECO:0000313" key="20">
    <source>
        <dbReference type="Proteomes" id="UP000199040"/>
    </source>
</evidence>
<evidence type="ECO:0000256" key="7">
    <source>
        <dbReference type="ARBA" id="ARBA00022741"/>
    </source>
</evidence>
<evidence type="ECO:0000256" key="9">
    <source>
        <dbReference type="ARBA" id="ARBA00022840"/>
    </source>
</evidence>
<keyword evidence="9" id="KW-0067">ATP-binding</keyword>
<feature type="domain" description="Polysaccharide chain length determinant N-terminal" evidence="16">
    <location>
        <begin position="16"/>
        <end position="104"/>
    </location>
</feature>
<evidence type="ECO:0000256" key="6">
    <source>
        <dbReference type="ARBA" id="ARBA00022692"/>
    </source>
</evidence>
<dbReference type="InterPro" id="IPR005702">
    <property type="entry name" value="Wzc-like_C"/>
</dbReference>
<keyword evidence="3" id="KW-1003">Cell membrane</keyword>
<dbReference type="GO" id="GO:0004713">
    <property type="term" value="F:protein tyrosine kinase activity"/>
    <property type="evidence" value="ECO:0007669"/>
    <property type="project" value="UniProtKB-KW"/>
</dbReference>
<accession>A0A1I2ZE37</accession>
<evidence type="ECO:0000256" key="10">
    <source>
        <dbReference type="ARBA" id="ARBA00022989"/>
    </source>
</evidence>
<gene>
    <name evidence="19" type="ORF">SAMN04487959_10363</name>
</gene>
<dbReference type="STRING" id="442341.SAMN04487959_10363"/>
<evidence type="ECO:0000256" key="8">
    <source>
        <dbReference type="ARBA" id="ARBA00022777"/>
    </source>
</evidence>
<protein>
    <submittedName>
        <fullName evidence="19">Tyrosine-protein kinase Etk/Wzc</fullName>
    </submittedName>
</protein>
<feature type="domain" description="Tyrosine-protein kinase G-rich" evidence="18">
    <location>
        <begin position="409"/>
        <end position="488"/>
    </location>
</feature>
<keyword evidence="11 15" id="KW-0472">Membrane</keyword>
<evidence type="ECO:0000256" key="14">
    <source>
        <dbReference type="SAM" id="Coils"/>
    </source>
</evidence>
<feature type="coiled-coil region" evidence="14">
    <location>
        <begin position="355"/>
        <end position="403"/>
    </location>
</feature>
<comment type="similarity">
    <text evidence="2">Belongs to the etk/wzc family.</text>
</comment>
<dbReference type="PANTHER" id="PTHR32309:SF32">
    <property type="entry name" value="TYROSINE-PROTEIN KINASE ETK-RELATED"/>
    <property type="match status" value="1"/>
</dbReference>
<comment type="catalytic activity">
    <reaction evidence="13">
        <text>L-tyrosyl-[protein] + ATP = O-phospho-L-tyrosyl-[protein] + ADP + H(+)</text>
        <dbReference type="Rhea" id="RHEA:10596"/>
        <dbReference type="Rhea" id="RHEA-COMP:10136"/>
        <dbReference type="Rhea" id="RHEA-COMP:20101"/>
        <dbReference type="ChEBI" id="CHEBI:15378"/>
        <dbReference type="ChEBI" id="CHEBI:30616"/>
        <dbReference type="ChEBI" id="CHEBI:46858"/>
        <dbReference type="ChEBI" id="CHEBI:61978"/>
        <dbReference type="ChEBI" id="CHEBI:456216"/>
    </reaction>
</comment>
<dbReference type="InterPro" id="IPR032807">
    <property type="entry name" value="GNVR"/>
</dbReference>
<comment type="subcellular location">
    <subcellularLocation>
        <location evidence="1">Cell inner membrane</location>
        <topology evidence="1">Multi-pass membrane protein</topology>
    </subcellularLocation>
</comment>
<proteinExistence type="inferred from homology"/>
<keyword evidence="8 19" id="KW-0418">Kinase</keyword>
<feature type="domain" description="AAA" evidence="17">
    <location>
        <begin position="580"/>
        <end position="695"/>
    </location>
</feature>
<keyword evidence="5" id="KW-0808">Transferase</keyword>
<dbReference type="Pfam" id="PF23607">
    <property type="entry name" value="WZC_N"/>
    <property type="match status" value="1"/>
</dbReference>
<dbReference type="SUPFAM" id="SSF52540">
    <property type="entry name" value="P-loop containing nucleoside triphosphate hydrolases"/>
    <property type="match status" value="1"/>
</dbReference>
<evidence type="ECO:0000259" key="17">
    <source>
        <dbReference type="Pfam" id="PF13614"/>
    </source>
</evidence>
<dbReference type="InterPro" id="IPR003856">
    <property type="entry name" value="LPS_length_determ_N"/>
</dbReference>
<dbReference type="Gene3D" id="3.40.50.300">
    <property type="entry name" value="P-loop containing nucleotide triphosphate hydrolases"/>
    <property type="match status" value="1"/>
</dbReference>
<dbReference type="FunFam" id="3.40.50.300:FF:000527">
    <property type="entry name" value="Tyrosine-protein kinase etk"/>
    <property type="match status" value="1"/>
</dbReference>
<keyword evidence="12" id="KW-0829">Tyrosine-protein kinase</keyword>
<evidence type="ECO:0000256" key="11">
    <source>
        <dbReference type="ARBA" id="ARBA00023136"/>
    </source>
</evidence>
<dbReference type="Pfam" id="PF13614">
    <property type="entry name" value="AAA_31"/>
    <property type="match status" value="1"/>
</dbReference>
<dbReference type="Pfam" id="PF02706">
    <property type="entry name" value="Wzz"/>
    <property type="match status" value="1"/>
</dbReference>
<keyword evidence="7" id="KW-0547">Nucleotide-binding</keyword>
<evidence type="ECO:0000256" key="15">
    <source>
        <dbReference type="SAM" id="Phobius"/>
    </source>
</evidence>
<name>A0A1I2ZE37_9GAMM</name>
<dbReference type="AlphaFoldDB" id="A0A1I2ZE37"/>
<evidence type="ECO:0000256" key="13">
    <source>
        <dbReference type="ARBA" id="ARBA00053015"/>
    </source>
</evidence>
<keyword evidence="14" id="KW-0175">Coiled coil</keyword>
<evidence type="ECO:0000256" key="5">
    <source>
        <dbReference type="ARBA" id="ARBA00022679"/>
    </source>
</evidence>
<dbReference type="CDD" id="cd05387">
    <property type="entry name" value="BY-kinase"/>
    <property type="match status" value="1"/>
</dbReference>
<evidence type="ECO:0000313" key="19">
    <source>
        <dbReference type="EMBL" id="SFH35994.1"/>
    </source>
</evidence>
<sequence>MKQLPSSNRLTQENGDIDFTRTLGILIDHKWVIISITSLFAIIGVIYALLATPIYQADALVQIEDDQQNVNPLNEVTSLLGKEPPSESEIEIIRSRMVLGRAVDILNLDLVVEPKQVPLVGGFLNRHGVERPTFVTDWNHAKVASLPVVSGMLDWLGVELPEFSFDWGYIWAGESIDVKAMPVSDEYLDKAFTLQVLDSQRYRLIHDELPVGEGRVGVDEEFLNGNVGLTVAEINAPPGATFEVMHLRRLRAINNLRESLVITERGQETGILSWMLTGADSEQAMTTLSTVADIYVAQNIQRQSEEARKSLDFLDSQVPAVHDELRAAEDKLNTYRTERDSVDLSMETSSILERMVNLESQLNELQFAEAEISRRFTPSHPTYAALLEKKSQLNKEKANLESKVNSLPQTQQEILRMQRDVEVNQEIYVALRNKVQEMQIAEASTVGNVRILDMAEVYPEPVAPGKKFIVLVATMLGGMVSVGGVLLHAALNRGIETPDELEHLDMPVYATVPLSEDQQKLNRFIRRENGRNDTITAGLLAKRNPTDVSVEALRGLRTSLHFAMLDSADNRILVTGPSPGIGKSFVTVNLAAVCAQAGQRVLIIDGDMRKGHLHSVFGTRPDGGLSDILSDRQPVQDMIRIADGMDYLHYIARGAAPPNPAELLDTPRFTELLEFVDQHYDLVIIDSPPILAVTDAAIIGKHVSTTLLVARFQINSVKEIDLARRRLETAGVKVKGAILNAMERKAATAYGYGYYNYAYK</sequence>
<dbReference type="PANTHER" id="PTHR32309">
    <property type="entry name" value="TYROSINE-PROTEIN KINASE"/>
    <property type="match status" value="1"/>
</dbReference>
<feature type="transmembrane region" description="Helical" evidence="15">
    <location>
        <begin position="31"/>
        <end position="50"/>
    </location>
</feature>
<evidence type="ECO:0000256" key="2">
    <source>
        <dbReference type="ARBA" id="ARBA00008883"/>
    </source>
</evidence>
<organism evidence="19 20">
    <name type="scientific">Modicisalibacter xianhensis</name>
    <dbReference type="NCBI Taxonomy" id="442341"/>
    <lineage>
        <taxon>Bacteria</taxon>
        <taxon>Pseudomonadati</taxon>
        <taxon>Pseudomonadota</taxon>
        <taxon>Gammaproteobacteria</taxon>
        <taxon>Oceanospirillales</taxon>
        <taxon>Halomonadaceae</taxon>
        <taxon>Modicisalibacter</taxon>
    </lineage>
</organism>
<keyword evidence="6 15" id="KW-0812">Transmembrane</keyword>
<dbReference type="GO" id="GO:0042802">
    <property type="term" value="F:identical protein binding"/>
    <property type="evidence" value="ECO:0007669"/>
    <property type="project" value="UniProtKB-ARBA"/>
</dbReference>
<keyword evidence="10 15" id="KW-1133">Transmembrane helix</keyword>
<dbReference type="EMBL" id="FOPY01000003">
    <property type="protein sequence ID" value="SFH35994.1"/>
    <property type="molecule type" value="Genomic_DNA"/>
</dbReference>
<dbReference type="Pfam" id="PF13807">
    <property type="entry name" value="GNVR"/>
    <property type="match status" value="1"/>
</dbReference>
<dbReference type="GO" id="GO:0005886">
    <property type="term" value="C:plasma membrane"/>
    <property type="evidence" value="ECO:0007669"/>
    <property type="project" value="UniProtKB-SubCell"/>
</dbReference>
<keyword evidence="20" id="KW-1185">Reference proteome</keyword>
<evidence type="ECO:0000259" key="16">
    <source>
        <dbReference type="Pfam" id="PF02706"/>
    </source>
</evidence>
<dbReference type="NCBIfam" id="TIGR01007">
    <property type="entry name" value="eps_fam"/>
    <property type="match status" value="1"/>
</dbReference>
<evidence type="ECO:0000256" key="1">
    <source>
        <dbReference type="ARBA" id="ARBA00004429"/>
    </source>
</evidence>
<keyword evidence="4" id="KW-0997">Cell inner membrane</keyword>
<evidence type="ECO:0000256" key="4">
    <source>
        <dbReference type="ARBA" id="ARBA00022519"/>
    </source>
</evidence>
<dbReference type="InterPro" id="IPR025669">
    <property type="entry name" value="AAA_dom"/>
</dbReference>
<dbReference type="InterPro" id="IPR050445">
    <property type="entry name" value="Bact_polysacc_biosynth/exp"/>
</dbReference>
<evidence type="ECO:0000259" key="18">
    <source>
        <dbReference type="Pfam" id="PF13807"/>
    </source>
</evidence>
<dbReference type="GO" id="GO:0005524">
    <property type="term" value="F:ATP binding"/>
    <property type="evidence" value="ECO:0007669"/>
    <property type="project" value="UniProtKB-KW"/>
</dbReference>